<evidence type="ECO:0000259" key="4">
    <source>
        <dbReference type="SMART" id="SM00470"/>
    </source>
</evidence>
<evidence type="ECO:0000313" key="5">
    <source>
        <dbReference type="EMBL" id="MCZ0730623.1"/>
    </source>
</evidence>
<dbReference type="Gene3D" id="1.10.10.2830">
    <property type="match status" value="1"/>
</dbReference>
<dbReference type="EMBL" id="JAPQYE010000011">
    <property type="protein sequence ID" value="MCZ0730623.1"/>
    <property type="molecule type" value="Genomic_DNA"/>
</dbReference>
<dbReference type="RefSeq" id="WP_268787148.1">
    <property type="nucleotide sequence ID" value="NZ_JAPQYE010000011.1"/>
</dbReference>
<sequence length="556" mass="59869">MTETPTARMPRRPAKAAGKRKTANRFAQFAGGDAADIPSPAAGDGSPDDSGLIGGMSAIAADSAHRVLQLPVNEIAPHPFNAAERSQPQPDDPKWEELLASVRANGVRLPLLAVGREAFVAARPEAGSSIDADYRYVLIYGHRRRIAALEAGRQSVPVVVDDAILADHGDLDAMATENLGREDLPALAEAELFARYSDLGLSQRAIAERLGVNQATVSRRLALLLLAPEVRKAVETGRLPSAEAAILSGMLPYGPPRRWQKGTDPDQGSDRRRDEQVEAQRLVVQHNWTASRAAERVIAERESRAEAHGLGVVLVEDPRAELGEHYIDHRISRDEYRPGADVVGAINSGTGYLDLYVRALASPDQSPPLSDDDGDSGDGGLGPVNGHTPTESAPPREDPARTASDPPPAAAGDDPQEEPVAVDPEAARRAEDAAAAAAAQAHRRQACSTLIGLAPTNAELLRTLVRQYLSGVAVRCQTSAVRALLRDWDSHVEGNSDKARSTMAWHRAVAADELHTAELKDKMWDDDAVSHVERLIDRVGYQPTEWERRQLDAARP</sequence>
<feature type="region of interest" description="Disordered" evidence="3">
    <location>
        <begin position="255"/>
        <end position="276"/>
    </location>
</feature>
<feature type="compositionally biased region" description="Basic residues" evidence="3">
    <location>
        <begin position="9"/>
        <end position="23"/>
    </location>
</feature>
<dbReference type="SUPFAM" id="SSF109709">
    <property type="entry name" value="KorB DNA-binding domain-like"/>
    <property type="match status" value="1"/>
</dbReference>
<dbReference type="Pfam" id="PF17762">
    <property type="entry name" value="HTH_ParB"/>
    <property type="match status" value="1"/>
</dbReference>
<evidence type="ECO:0000256" key="3">
    <source>
        <dbReference type="SAM" id="MobiDB-lite"/>
    </source>
</evidence>
<dbReference type="SUPFAM" id="SSF110849">
    <property type="entry name" value="ParB/Sulfiredoxin"/>
    <property type="match status" value="1"/>
</dbReference>
<dbReference type="InterPro" id="IPR004437">
    <property type="entry name" value="ParB/RepB/Spo0J"/>
</dbReference>
<feature type="region of interest" description="Disordered" evidence="3">
    <location>
        <begin position="363"/>
        <end position="432"/>
    </location>
</feature>
<dbReference type="InterPro" id="IPR050336">
    <property type="entry name" value="Chromosome_partition/occlusion"/>
</dbReference>
<dbReference type="PANTHER" id="PTHR33375:SF1">
    <property type="entry name" value="CHROMOSOME-PARTITIONING PROTEIN PARB-RELATED"/>
    <property type="match status" value="1"/>
</dbReference>
<evidence type="ECO:0000256" key="2">
    <source>
        <dbReference type="ARBA" id="ARBA00022829"/>
    </source>
</evidence>
<name>A0ABT4HKV9_MYCIR</name>
<organism evidence="5 6">
    <name type="scientific">Mycolicibacterium iranicum</name>
    <name type="common">Mycobacterium iranicum</name>
    <dbReference type="NCBI Taxonomy" id="912594"/>
    <lineage>
        <taxon>Bacteria</taxon>
        <taxon>Bacillati</taxon>
        <taxon>Actinomycetota</taxon>
        <taxon>Actinomycetes</taxon>
        <taxon>Mycobacteriales</taxon>
        <taxon>Mycobacteriaceae</taxon>
        <taxon>Mycolicibacterium</taxon>
    </lineage>
</organism>
<feature type="region of interest" description="Disordered" evidence="3">
    <location>
        <begin position="1"/>
        <end position="54"/>
    </location>
</feature>
<comment type="similarity">
    <text evidence="1">Belongs to the ParB family.</text>
</comment>
<keyword evidence="6" id="KW-1185">Reference proteome</keyword>
<feature type="compositionally biased region" description="Basic and acidic residues" evidence="3">
    <location>
        <begin position="261"/>
        <end position="276"/>
    </location>
</feature>
<keyword evidence="2" id="KW-0159">Chromosome partition</keyword>
<evidence type="ECO:0000256" key="1">
    <source>
        <dbReference type="ARBA" id="ARBA00006295"/>
    </source>
</evidence>
<dbReference type="InterPro" id="IPR036086">
    <property type="entry name" value="ParB/Sulfiredoxin_sf"/>
</dbReference>
<dbReference type="SMART" id="SM00470">
    <property type="entry name" value="ParB"/>
    <property type="match status" value="1"/>
</dbReference>
<proteinExistence type="inferred from homology"/>
<protein>
    <submittedName>
        <fullName evidence="5">ParB/RepB/Spo0J family partition protein</fullName>
    </submittedName>
</protein>
<dbReference type="InterPro" id="IPR041468">
    <property type="entry name" value="HTH_ParB/Spo0J"/>
</dbReference>
<dbReference type="NCBIfam" id="TIGR00180">
    <property type="entry name" value="parB_part"/>
    <property type="match status" value="1"/>
</dbReference>
<feature type="domain" description="ParB-like N-terminal" evidence="4">
    <location>
        <begin position="68"/>
        <end position="179"/>
    </location>
</feature>
<dbReference type="Proteomes" id="UP001084650">
    <property type="component" value="Unassembled WGS sequence"/>
</dbReference>
<evidence type="ECO:0000313" key="6">
    <source>
        <dbReference type="Proteomes" id="UP001084650"/>
    </source>
</evidence>
<dbReference type="Gene3D" id="3.90.1530.30">
    <property type="match status" value="1"/>
</dbReference>
<dbReference type="InterPro" id="IPR003115">
    <property type="entry name" value="ParB_N"/>
</dbReference>
<dbReference type="Pfam" id="PF02195">
    <property type="entry name" value="ParB_N"/>
    <property type="match status" value="1"/>
</dbReference>
<dbReference type="PANTHER" id="PTHR33375">
    <property type="entry name" value="CHROMOSOME-PARTITIONING PROTEIN PARB-RELATED"/>
    <property type="match status" value="1"/>
</dbReference>
<reference evidence="5" key="1">
    <citation type="submission" date="2022-12" db="EMBL/GenBank/DDBJ databases">
        <title>Whole genome sequence of Mycolicibacterium iranicum strain SBH312.</title>
        <authorList>
            <person name="Jani J."/>
            <person name="Arifin Mustapha Z."/>
            <person name="Ahmed K."/>
            <person name="Kai Ling C."/>
        </authorList>
    </citation>
    <scope>NUCLEOTIDE SEQUENCE</scope>
    <source>
        <strain evidence="5">SBH312</strain>
    </source>
</reference>
<accession>A0ABT4HKV9</accession>
<comment type="caution">
    <text evidence="5">The sequence shown here is derived from an EMBL/GenBank/DDBJ whole genome shotgun (WGS) entry which is preliminary data.</text>
</comment>
<gene>
    <name evidence="5" type="ORF">OY187_21465</name>
</gene>